<evidence type="ECO:0000256" key="10">
    <source>
        <dbReference type="ARBA" id="ARBA00081194"/>
    </source>
</evidence>
<keyword evidence="16" id="KW-1185">Reference proteome</keyword>
<evidence type="ECO:0000259" key="13">
    <source>
        <dbReference type="SMART" id="SM00962"/>
    </source>
</evidence>
<evidence type="ECO:0000256" key="5">
    <source>
        <dbReference type="ARBA" id="ARBA00022824"/>
    </source>
</evidence>
<dbReference type="SMART" id="SM00963">
    <property type="entry name" value="SRP54_N"/>
    <property type="match status" value="1"/>
</dbReference>
<reference evidence="15 16" key="1">
    <citation type="submission" date="2016-04" db="EMBL/GenBank/DDBJ databases">
        <title>Evolutionary innovation and constraint leading to complex multicellularity in the Ascomycota.</title>
        <authorList>
            <person name="Cisse O."/>
            <person name="Nguyen A."/>
            <person name="Hewitt D.A."/>
            <person name="Jedd G."/>
            <person name="Stajich J.E."/>
        </authorList>
    </citation>
    <scope>NUCLEOTIDE SEQUENCE [LARGE SCALE GENOMIC DNA]</scope>
    <source>
        <strain evidence="15 16">DAH-3</strain>
    </source>
</reference>
<comment type="caution">
    <text evidence="15">The sequence shown here is derived from an EMBL/GenBank/DDBJ whole genome shotgun (WGS) entry which is preliminary data.</text>
</comment>
<dbReference type="GO" id="GO:0006614">
    <property type="term" value="P:SRP-dependent cotranslational protein targeting to membrane"/>
    <property type="evidence" value="ECO:0007669"/>
    <property type="project" value="InterPro"/>
</dbReference>
<dbReference type="FunFam" id="3.40.50.300:FF:000566">
    <property type="entry name" value="Signal recognition particle receptor subunit alpha"/>
    <property type="match status" value="1"/>
</dbReference>
<dbReference type="Gene3D" id="3.30.450.60">
    <property type="match status" value="1"/>
</dbReference>
<keyword evidence="4" id="KW-0547">Nucleotide-binding</keyword>
<dbReference type="SMART" id="SM00962">
    <property type="entry name" value="SRP54"/>
    <property type="match status" value="1"/>
</dbReference>
<dbReference type="Pfam" id="PF04086">
    <property type="entry name" value="SRP-alpha_N"/>
    <property type="match status" value="1"/>
</dbReference>
<feature type="region of interest" description="Disordered" evidence="11">
    <location>
        <begin position="131"/>
        <end position="251"/>
    </location>
</feature>
<dbReference type="PANTHER" id="PTHR43134">
    <property type="entry name" value="SIGNAL RECOGNITION PARTICLE RECEPTOR SUBUNIT ALPHA"/>
    <property type="match status" value="1"/>
</dbReference>
<gene>
    <name evidence="15" type="ORF">NEOLI_002356</name>
</gene>
<dbReference type="FunFam" id="1.20.120.140:FF:000009">
    <property type="entry name" value="Signal sequence receptor alpha subunit"/>
    <property type="match status" value="1"/>
</dbReference>
<evidence type="ECO:0000259" key="14">
    <source>
        <dbReference type="SMART" id="SM00963"/>
    </source>
</evidence>
<keyword evidence="7" id="KW-0472">Membrane</keyword>
<dbReference type="CDD" id="cd14826">
    <property type="entry name" value="SR_alpha_SRX"/>
    <property type="match status" value="1"/>
</dbReference>
<dbReference type="SUPFAM" id="SSF64356">
    <property type="entry name" value="SNARE-like"/>
    <property type="match status" value="1"/>
</dbReference>
<dbReference type="Gene3D" id="1.20.120.140">
    <property type="entry name" value="Signal recognition particle SRP54, nucleotide-binding domain"/>
    <property type="match status" value="1"/>
</dbReference>
<dbReference type="GO" id="GO:0006886">
    <property type="term" value="P:intracellular protein transport"/>
    <property type="evidence" value="ECO:0007669"/>
    <property type="project" value="InterPro"/>
</dbReference>
<accession>A0A1U7LV74</accession>
<keyword evidence="8 15" id="KW-0675">Receptor</keyword>
<dbReference type="SMART" id="SM00382">
    <property type="entry name" value="AAA"/>
    <property type="match status" value="1"/>
</dbReference>
<dbReference type="SUPFAM" id="SSF47364">
    <property type="entry name" value="Domain of the SRP/SRP receptor G-proteins"/>
    <property type="match status" value="1"/>
</dbReference>
<evidence type="ECO:0000256" key="4">
    <source>
        <dbReference type="ARBA" id="ARBA00022741"/>
    </source>
</evidence>
<feature type="domain" description="AAA+ ATPase" evidence="12">
    <location>
        <begin position="383"/>
        <end position="547"/>
    </location>
</feature>
<evidence type="ECO:0000256" key="6">
    <source>
        <dbReference type="ARBA" id="ARBA00023134"/>
    </source>
</evidence>
<dbReference type="AlphaFoldDB" id="A0A1U7LV74"/>
<comment type="subunit">
    <text evidence="3">Heterodimer of an alpha and a beta chain.</text>
</comment>
<dbReference type="InterPro" id="IPR027417">
    <property type="entry name" value="P-loop_NTPase"/>
</dbReference>
<dbReference type="Pfam" id="PF02881">
    <property type="entry name" value="SRP54_N"/>
    <property type="match status" value="1"/>
</dbReference>
<dbReference type="GO" id="GO:0005785">
    <property type="term" value="C:signal recognition particle receptor complex"/>
    <property type="evidence" value="ECO:0007669"/>
    <property type="project" value="EnsemblFungi"/>
</dbReference>
<dbReference type="GO" id="GO:0003924">
    <property type="term" value="F:GTPase activity"/>
    <property type="evidence" value="ECO:0007669"/>
    <property type="project" value="InterPro"/>
</dbReference>
<dbReference type="Pfam" id="PF00448">
    <property type="entry name" value="SRP54"/>
    <property type="match status" value="1"/>
</dbReference>
<evidence type="ECO:0000256" key="1">
    <source>
        <dbReference type="ARBA" id="ARBA00004397"/>
    </source>
</evidence>
<dbReference type="OrthoDB" id="1727884at2759"/>
<dbReference type="InterPro" id="IPR036225">
    <property type="entry name" value="SRP/SRP_N"/>
</dbReference>
<dbReference type="GO" id="GO:0005525">
    <property type="term" value="F:GTP binding"/>
    <property type="evidence" value="ECO:0007669"/>
    <property type="project" value="UniProtKB-KW"/>
</dbReference>
<keyword evidence="5" id="KW-0256">Endoplasmic reticulum</keyword>
<dbReference type="InterPro" id="IPR007222">
    <property type="entry name" value="Sig_recog_particle_rcpt_asu_N"/>
</dbReference>
<evidence type="ECO:0000313" key="15">
    <source>
        <dbReference type="EMBL" id="OLL26473.1"/>
    </source>
</evidence>
<dbReference type="EMBL" id="LXFE01000178">
    <property type="protein sequence ID" value="OLL26473.1"/>
    <property type="molecule type" value="Genomic_DNA"/>
</dbReference>
<dbReference type="InterPro" id="IPR003593">
    <property type="entry name" value="AAA+_ATPase"/>
</dbReference>
<feature type="compositionally biased region" description="Basic residues" evidence="11">
    <location>
        <begin position="199"/>
        <end position="209"/>
    </location>
</feature>
<dbReference type="Gene3D" id="3.40.50.300">
    <property type="entry name" value="P-loop containing nucleotide triphosphate hydrolases"/>
    <property type="match status" value="1"/>
</dbReference>
<feature type="domain" description="Signal recognition particle SRP54 helical bundle" evidence="14">
    <location>
        <begin position="279"/>
        <end position="363"/>
    </location>
</feature>
<feature type="domain" description="SRP54-type proteins GTP-binding" evidence="13">
    <location>
        <begin position="384"/>
        <end position="570"/>
    </location>
</feature>
<dbReference type="InterPro" id="IPR011012">
    <property type="entry name" value="Longin-like_dom_sf"/>
</dbReference>
<keyword evidence="6" id="KW-0342">GTP-binding</keyword>
<dbReference type="Proteomes" id="UP000186594">
    <property type="component" value="Unassembled WGS sequence"/>
</dbReference>
<evidence type="ECO:0000259" key="12">
    <source>
        <dbReference type="SMART" id="SM00382"/>
    </source>
</evidence>
<dbReference type="SUPFAM" id="SSF52540">
    <property type="entry name" value="P-loop containing nucleoside triphosphate hydrolases"/>
    <property type="match status" value="1"/>
</dbReference>
<comment type="similarity">
    <text evidence="2">Belongs to the GTP-binding SRP family.</text>
</comment>
<organism evidence="15 16">
    <name type="scientific">Neolecta irregularis (strain DAH-3)</name>
    <dbReference type="NCBI Taxonomy" id="1198029"/>
    <lineage>
        <taxon>Eukaryota</taxon>
        <taxon>Fungi</taxon>
        <taxon>Dikarya</taxon>
        <taxon>Ascomycota</taxon>
        <taxon>Taphrinomycotina</taxon>
        <taxon>Neolectales</taxon>
        <taxon>Neolectaceae</taxon>
        <taxon>Neolecta</taxon>
    </lineage>
</organism>
<evidence type="ECO:0000256" key="2">
    <source>
        <dbReference type="ARBA" id="ARBA00008531"/>
    </source>
</evidence>
<dbReference type="InterPro" id="IPR000897">
    <property type="entry name" value="SRP54_GTPase_dom"/>
</dbReference>
<evidence type="ECO:0000256" key="9">
    <source>
        <dbReference type="ARBA" id="ARBA00071429"/>
    </source>
</evidence>
<dbReference type="STRING" id="1198029.A0A1U7LV74"/>
<sequence length="571" mass="63703">MLDAFSILTEGGIVLWSRTFVPISSRIINSLICDKFIESHSGDKSFTKDSYSVKYELANELGLIFVVVYQSLLQLSFIDDLLENVKRMFLKLYGTELKKNKGPLPECKFDYYFDKKLEELEEFGRIRPTPVTKVDALPTPEQKYEENHTNSVELTPTQALERLRLRHSAPRRGGRRGGSRKISPFESPAQSSGDEAIKPGKKPAKKMRKWAVDGAMQDEDDDNKPLDFSEGNTSSINTSSANQMVDHSREWGSTTNGEFVLKDLGEDDDFTASILDATADDKTIESFGFFKSFIGGKQISTESLQPALEKMREHLMKKNVAKGIADHLCESVEKILIDQKTGNFQTIKNKVRQTMQDSLRRILTPGSTIDVLREIRQVRRELRPFAISFVGVNGVGKSTNLSKVAFFLLQNKLKILIAACDTFRSGAVEQLRVHVSNLKELTEREGGRIELFDRGYGKDAATIAKDAVDFATKEDFDVVLIDTAGRRHSDQRLMGSLEKFASLAKPDLILMVAEALVGTDSVAQAQNFNNALGTNRRLDGFVISKCDTVGDMVGTMISMVADVYGSEETGR</sequence>
<evidence type="ECO:0000313" key="16">
    <source>
        <dbReference type="Proteomes" id="UP000186594"/>
    </source>
</evidence>
<feature type="compositionally biased region" description="Basic residues" evidence="11">
    <location>
        <begin position="164"/>
        <end position="179"/>
    </location>
</feature>
<dbReference type="PANTHER" id="PTHR43134:SF1">
    <property type="entry name" value="SIGNAL RECOGNITION PARTICLE RECEPTOR SUBUNIT ALPHA"/>
    <property type="match status" value="1"/>
</dbReference>
<proteinExistence type="inferred from homology"/>
<dbReference type="InterPro" id="IPR013822">
    <property type="entry name" value="Signal_recog_particl_SRP54_hlx"/>
</dbReference>
<feature type="compositionally biased region" description="Polar residues" evidence="11">
    <location>
        <begin position="230"/>
        <end position="251"/>
    </location>
</feature>
<dbReference type="OMA" id="HLGWIDK"/>
<dbReference type="InterPro" id="IPR042101">
    <property type="entry name" value="SRP54_N_sf"/>
</dbReference>
<comment type="subcellular location">
    <subcellularLocation>
        <location evidence="1">Endoplasmic reticulum membrane</location>
        <topology evidence="1">Peripheral membrane protein</topology>
        <orientation evidence="1">Cytoplasmic side</orientation>
    </subcellularLocation>
</comment>
<feature type="compositionally biased region" description="Polar residues" evidence="11">
    <location>
        <begin position="149"/>
        <end position="158"/>
    </location>
</feature>
<evidence type="ECO:0000256" key="11">
    <source>
        <dbReference type="SAM" id="MobiDB-lite"/>
    </source>
</evidence>
<evidence type="ECO:0000256" key="3">
    <source>
        <dbReference type="ARBA" id="ARBA00011870"/>
    </source>
</evidence>
<evidence type="ECO:0000256" key="8">
    <source>
        <dbReference type="ARBA" id="ARBA00023170"/>
    </source>
</evidence>
<evidence type="ECO:0000256" key="7">
    <source>
        <dbReference type="ARBA" id="ARBA00023136"/>
    </source>
</evidence>
<name>A0A1U7LV74_NEOID</name>
<protein>
    <recommendedName>
        <fullName evidence="9">Signal recognition particle receptor subunit alpha homolog</fullName>
    </recommendedName>
    <alternativeName>
        <fullName evidence="10">Docking protein alpha</fullName>
    </alternativeName>
</protein>
<dbReference type="GO" id="GO:0005047">
    <property type="term" value="F:signal recognition particle binding"/>
    <property type="evidence" value="ECO:0007669"/>
    <property type="project" value="EnsemblFungi"/>
</dbReference>